<comment type="caution">
    <text evidence="2">The sequence shown here is derived from an EMBL/GenBank/DDBJ whole genome shotgun (WGS) entry which is preliminary data.</text>
</comment>
<accession>A0AAP0JD41</accession>
<organism evidence="2 3">
    <name type="scientific">Stephania cephalantha</name>
    <dbReference type="NCBI Taxonomy" id="152367"/>
    <lineage>
        <taxon>Eukaryota</taxon>
        <taxon>Viridiplantae</taxon>
        <taxon>Streptophyta</taxon>
        <taxon>Embryophyta</taxon>
        <taxon>Tracheophyta</taxon>
        <taxon>Spermatophyta</taxon>
        <taxon>Magnoliopsida</taxon>
        <taxon>Ranunculales</taxon>
        <taxon>Menispermaceae</taxon>
        <taxon>Menispermoideae</taxon>
        <taxon>Cissampelideae</taxon>
        <taxon>Stephania</taxon>
    </lineage>
</organism>
<evidence type="ECO:0000313" key="2">
    <source>
        <dbReference type="EMBL" id="KAK9131931.1"/>
    </source>
</evidence>
<keyword evidence="3" id="KW-1185">Reference proteome</keyword>
<feature type="compositionally biased region" description="Gly residues" evidence="1">
    <location>
        <begin position="187"/>
        <end position="204"/>
    </location>
</feature>
<proteinExistence type="predicted"/>
<sequence length="286" mass="28608">MVQIRCGTNEMPMFCVVIRFDEERLALEEIGEIGSAAEDLVLVDEENGVPSEGGIGRDVAVVEEGDQKGGLLEGITGNSEGLFGVGGFGAPGFGPEGVAGYLEGDGSDGEVEGGAELEAGGGGGAPVEEAGGDGEASGEYGAEVEREGEAELGLGAGEFGVGEAGENGDGGVAEVGDDFVGEVVEGGEAGRGGEGGGGGGGGCSGGEAAEAGDVGRCQAGHSPVSDGQLAVGDCKWWSTEAVAVEEMHMSMCIDVRDEGVRTQNEEVARILEELVMVIKGERKSEF</sequence>
<dbReference type="AlphaFoldDB" id="A0AAP0JD41"/>
<feature type="compositionally biased region" description="Acidic residues" evidence="1">
    <location>
        <begin position="105"/>
        <end position="115"/>
    </location>
</feature>
<evidence type="ECO:0000313" key="3">
    <source>
        <dbReference type="Proteomes" id="UP001419268"/>
    </source>
</evidence>
<evidence type="ECO:0000256" key="1">
    <source>
        <dbReference type="SAM" id="MobiDB-lite"/>
    </source>
</evidence>
<feature type="region of interest" description="Disordered" evidence="1">
    <location>
        <begin position="102"/>
        <end position="145"/>
    </location>
</feature>
<gene>
    <name evidence="2" type="ORF">Scep_011459</name>
</gene>
<dbReference type="EMBL" id="JBBNAG010000005">
    <property type="protein sequence ID" value="KAK9131931.1"/>
    <property type="molecule type" value="Genomic_DNA"/>
</dbReference>
<dbReference type="Proteomes" id="UP001419268">
    <property type="component" value="Unassembled WGS sequence"/>
</dbReference>
<name>A0AAP0JD41_9MAGN</name>
<feature type="region of interest" description="Disordered" evidence="1">
    <location>
        <begin position="184"/>
        <end position="204"/>
    </location>
</feature>
<protein>
    <submittedName>
        <fullName evidence="2">Uncharacterized protein</fullName>
    </submittedName>
</protein>
<reference evidence="2 3" key="1">
    <citation type="submission" date="2024-01" db="EMBL/GenBank/DDBJ databases">
        <title>Genome assemblies of Stephania.</title>
        <authorList>
            <person name="Yang L."/>
        </authorList>
    </citation>
    <scope>NUCLEOTIDE SEQUENCE [LARGE SCALE GENOMIC DNA]</scope>
    <source>
        <strain evidence="2">JXDWG</strain>
        <tissue evidence="2">Leaf</tissue>
    </source>
</reference>